<accession>A0A699GRE1</accession>
<dbReference type="InterPro" id="IPR051240">
    <property type="entry name" value="Mito_RNA-Proc/Resp"/>
</dbReference>
<dbReference type="AlphaFoldDB" id="A0A699GRE1"/>
<feature type="repeat" description="PPR" evidence="3">
    <location>
        <begin position="386"/>
        <end position="420"/>
    </location>
</feature>
<comment type="similarity">
    <text evidence="1">Belongs to the PPR family. P subfamily.</text>
</comment>
<dbReference type="GO" id="GO:0003729">
    <property type="term" value="F:mRNA binding"/>
    <property type="evidence" value="ECO:0007669"/>
    <property type="project" value="TreeGrafter"/>
</dbReference>
<feature type="repeat" description="PPR" evidence="3">
    <location>
        <begin position="532"/>
        <end position="566"/>
    </location>
</feature>
<evidence type="ECO:0000256" key="1">
    <source>
        <dbReference type="ARBA" id="ARBA00007626"/>
    </source>
</evidence>
<dbReference type="PANTHER" id="PTHR47933">
    <property type="entry name" value="PENTATRICOPEPTIDE REPEAT-CONTAINING PROTEIN 1, MITOCHONDRIAL"/>
    <property type="match status" value="1"/>
</dbReference>
<feature type="repeat" description="PPR" evidence="3">
    <location>
        <begin position="497"/>
        <end position="531"/>
    </location>
</feature>
<sequence length="750" mass="84614">MIKGLCKIENTVIAIQLLRLMDERGCKPNVVTYNTIVDSLCKEKMIDDAFKLFKEMVFERNGLCNLADAFCKEGKIEEAENVVEIMIKRGIVPDIVTYSTLIDGYCLQGEMAKAKTIFDSMVFEGVVPDIVPYKSLLNGYWQNLKIDEAMLLFHKMNEKGLRPNAVTYTIMLWASFRVGNYGTARKLFDEMRAKGLKDECMYRVTLEGLCNNNLIEDTLSLFHLMGDSKLNSCINVYNILIDGASNCGKFDIARVLFQDLTNRVQHHSVEDGYQDDDDSLKFFHSQLLQSVTKMRHYSSSLDMFKQMCALRVPVSHYTVNIAIKCCCHLHRTNDGFAVLCFCFRRGISPNVFTFSTLLNGLVGEERILEAETFFKKLVKGKLCEPDVVMYSTMIKGLCKIGNNVIAIQLLRLMDEREMVFEQGISPNVITYSGLIDGLCNLGRWEEASKMLQEMLDVGISPNVHTFSILVDAFCKEGQIEEAENVIDIMLEKGILPDTVTYNTLIDGYCLRGEMTKARTILDSMVLQGVVPDIVTYSSLLNGYWKNSKIDEAMLLSHKMNEKGLKPDAVTYNTMLWGLFRVGNCGAARKLFDDMRAKGLKPDECTYRVILEGLCNNNLIEDALSLFYLMGDSKLNSCINVHTILIAGASKCGKLDIARVLFQDLTNKGLHPNVQTYTVMISGFCKEGYLRNQYYDDIEMLLIEMEGRHYSLDASTLSLLLDQIAVSSLDTALLDLISKLVPKELVIAFST</sequence>
<dbReference type="Pfam" id="PF01535">
    <property type="entry name" value="PPR"/>
    <property type="match status" value="1"/>
</dbReference>
<dbReference type="SUPFAM" id="SSF81901">
    <property type="entry name" value="HCP-like"/>
    <property type="match status" value="2"/>
</dbReference>
<feature type="repeat" description="PPR" evidence="3">
    <location>
        <begin position="29"/>
        <end position="59"/>
    </location>
</feature>
<protein>
    <submittedName>
        <fullName evidence="4">Tetratricopeptide-like helical domain-containing protein</fullName>
    </submittedName>
</protein>
<organism evidence="4">
    <name type="scientific">Tanacetum cinerariifolium</name>
    <name type="common">Dalmatian daisy</name>
    <name type="synonym">Chrysanthemum cinerariifolium</name>
    <dbReference type="NCBI Taxonomy" id="118510"/>
    <lineage>
        <taxon>Eukaryota</taxon>
        <taxon>Viridiplantae</taxon>
        <taxon>Streptophyta</taxon>
        <taxon>Embryophyta</taxon>
        <taxon>Tracheophyta</taxon>
        <taxon>Spermatophyta</taxon>
        <taxon>Magnoliopsida</taxon>
        <taxon>eudicotyledons</taxon>
        <taxon>Gunneridae</taxon>
        <taxon>Pentapetalae</taxon>
        <taxon>asterids</taxon>
        <taxon>campanulids</taxon>
        <taxon>Asterales</taxon>
        <taxon>Asteraceae</taxon>
        <taxon>Asteroideae</taxon>
        <taxon>Anthemideae</taxon>
        <taxon>Anthemidinae</taxon>
        <taxon>Tanacetum</taxon>
    </lineage>
</organism>
<dbReference type="PROSITE" id="PS51375">
    <property type="entry name" value="PPR"/>
    <property type="match status" value="12"/>
</dbReference>
<feature type="repeat" description="PPR" evidence="3">
    <location>
        <begin position="164"/>
        <end position="198"/>
    </location>
</feature>
<dbReference type="Gene3D" id="1.25.40.10">
    <property type="entry name" value="Tetratricopeptide repeat domain"/>
    <property type="match status" value="9"/>
</dbReference>
<dbReference type="Pfam" id="PF13041">
    <property type="entry name" value="PPR_2"/>
    <property type="match status" value="7"/>
</dbReference>
<evidence type="ECO:0000313" key="4">
    <source>
        <dbReference type="EMBL" id="GEV91871.1"/>
    </source>
</evidence>
<gene>
    <name evidence="4" type="ORF">Tci_163848</name>
</gene>
<evidence type="ECO:0000256" key="2">
    <source>
        <dbReference type="ARBA" id="ARBA00022737"/>
    </source>
</evidence>
<proteinExistence type="inferred from homology"/>
<keyword evidence="2" id="KW-0677">Repeat</keyword>
<evidence type="ECO:0000256" key="3">
    <source>
        <dbReference type="PROSITE-ProRule" id="PRU00708"/>
    </source>
</evidence>
<feature type="repeat" description="PPR" evidence="3">
    <location>
        <begin position="427"/>
        <end position="461"/>
    </location>
</feature>
<feature type="repeat" description="PPR" evidence="3">
    <location>
        <begin position="602"/>
        <end position="636"/>
    </location>
</feature>
<dbReference type="PANTHER" id="PTHR47933:SF2">
    <property type="entry name" value="PPR CONTAINING PLANT-LIKE PROTEIN"/>
    <property type="match status" value="1"/>
</dbReference>
<feature type="repeat" description="PPR" evidence="3">
    <location>
        <begin position="1"/>
        <end position="28"/>
    </location>
</feature>
<reference evidence="4" key="1">
    <citation type="journal article" date="2019" name="Sci. Rep.">
        <title>Draft genome of Tanacetum cinerariifolium, the natural source of mosquito coil.</title>
        <authorList>
            <person name="Yamashiro T."/>
            <person name="Shiraishi A."/>
            <person name="Satake H."/>
            <person name="Nakayama K."/>
        </authorList>
    </citation>
    <scope>NUCLEOTIDE SEQUENCE</scope>
</reference>
<feature type="repeat" description="PPR" evidence="3">
    <location>
        <begin position="462"/>
        <end position="496"/>
    </location>
</feature>
<feature type="repeat" description="PPR" evidence="3">
    <location>
        <begin position="567"/>
        <end position="601"/>
    </location>
</feature>
<feature type="repeat" description="PPR" evidence="3">
    <location>
        <begin position="129"/>
        <end position="163"/>
    </location>
</feature>
<dbReference type="NCBIfam" id="TIGR00756">
    <property type="entry name" value="PPR"/>
    <property type="match status" value="12"/>
</dbReference>
<dbReference type="EMBL" id="BKCJ010038681">
    <property type="protein sequence ID" value="GEV91871.1"/>
    <property type="molecule type" value="Genomic_DNA"/>
</dbReference>
<comment type="caution">
    <text evidence="4">The sequence shown here is derived from an EMBL/GenBank/DDBJ whole genome shotgun (WGS) entry which is preliminary data.</text>
</comment>
<dbReference type="Pfam" id="PF12854">
    <property type="entry name" value="PPR_1"/>
    <property type="match status" value="1"/>
</dbReference>
<name>A0A699GRE1_TANCI</name>
<feature type="repeat" description="PPR" evidence="3">
    <location>
        <begin position="94"/>
        <end position="128"/>
    </location>
</feature>
<dbReference type="InterPro" id="IPR011990">
    <property type="entry name" value="TPR-like_helical_dom_sf"/>
</dbReference>
<dbReference type="InterPro" id="IPR002885">
    <property type="entry name" value="PPR_rpt"/>
</dbReference>